<feature type="transmembrane region" description="Helical" evidence="2">
    <location>
        <begin position="391"/>
        <end position="408"/>
    </location>
</feature>
<feature type="compositionally biased region" description="Basic and acidic residues" evidence="1">
    <location>
        <begin position="324"/>
        <end position="341"/>
    </location>
</feature>
<dbReference type="GO" id="GO:0016301">
    <property type="term" value="F:kinase activity"/>
    <property type="evidence" value="ECO:0007669"/>
    <property type="project" value="UniProtKB-KW"/>
</dbReference>
<dbReference type="GeneID" id="24565285"/>
<keyword evidence="2" id="KW-1133">Transmembrane helix</keyword>
<keyword evidence="2" id="KW-0472">Membrane</keyword>
<feature type="transmembrane region" description="Helical" evidence="2">
    <location>
        <begin position="428"/>
        <end position="448"/>
    </location>
</feature>
<dbReference type="KEGG" id="bbig:BBBOND_0306480"/>
<dbReference type="VEuPathDB" id="PiroplasmaDB:BBBOND_0306480"/>
<protein>
    <submittedName>
        <fullName evidence="3">MYOSIN LIGHT CHAIN KINASE domain containing protein, putative</fullName>
    </submittedName>
</protein>
<reference evidence="4" key="1">
    <citation type="journal article" date="2014" name="Nucleic Acids Res.">
        <title>The evolutionary dynamics of variant antigen genes in Babesia reveal a history of genomic innovation underlying host-parasite interaction.</title>
        <authorList>
            <person name="Jackson A.P."/>
            <person name="Otto T.D."/>
            <person name="Darby A."/>
            <person name="Ramaprasad A."/>
            <person name="Xia D."/>
            <person name="Echaide I.E."/>
            <person name="Farber M."/>
            <person name="Gahlot S."/>
            <person name="Gamble J."/>
            <person name="Gupta D."/>
            <person name="Gupta Y."/>
            <person name="Jackson L."/>
            <person name="Malandrin L."/>
            <person name="Malas T.B."/>
            <person name="Moussa E."/>
            <person name="Nair M."/>
            <person name="Reid A.J."/>
            <person name="Sanders M."/>
            <person name="Sharma J."/>
            <person name="Tracey A."/>
            <person name="Quail M.A."/>
            <person name="Weir W."/>
            <person name="Wastling J.M."/>
            <person name="Hall N."/>
            <person name="Willadsen P."/>
            <person name="Lingelbach K."/>
            <person name="Shiels B."/>
            <person name="Tait A."/>
            <person name="Berriman M."/>
            <person name="Allred D.R."/>
            <person name="Pain A."/>
        </authorList>
    </citation>
    <scope>NUCLEOTIDE SEQUENCE [LARGE SCALE GENOMIC DNA]</scope>
    <source>
        <strain evidence="4">Bond</strain>
    </source>
</reference>
<feature type="transmembrane region" description="Helical" evidence="2">
    <location>
        <begin position="542"/>
        <end position="561"/>
    </location>
</feature>
<sequence length="631" mass="69571">MAQSNQGPAIVVIQNGMASKKSWKEWYGSSWIRYMAFASVAMCMYLPDQVTTVASKHLTVALNIPSANTGVYCTKLYATKTLVNFIGSLITVGVQMLFTKHITTISCISMVLMGITRIALVVSFFLPNAAVGFYITFIVHSFVRGSFESTFYPLGADDMSTISLSFKGSKVALWAIQVLMDVIIAEQATWMIASHLVIMLLITLLATVVWIVHCKFKDAQSEESNAVEEKEETEQAEHKAQPVAESGQPGKGADGGASEPAVSTKPAETPKPLSTTKPAETPKPLGNVKPAETPKPVAADTSSGTSAELNGASVSQDASPSEPKSSDAKTEEKKDEKDATGEKAPSAFKAFLMRLVGMRPVKPKEHQRCQNGCCNLSEKLVVKRDLTMWQVIRRVISPFFMCVCGWPLKNFFIPGLLPYTLVDRSLCHPINIVRMFFTFIVTFVIHFMKVNIESMGKPWGRAPRGWHMAWLFFIPTVACMPFIYIALHYPQGVIFQRLHDNPLNVGILSVMMSGSTTIIDTMGYIGISACSKNDQGERGNNSVRFIAINSFVMQLIASFTYRMSAGYQIIRRKYVDDVTNSAPTDDMSWIAGLWFWISSTLSQSGYDFVHEFDGNIREFVNDSSQVAAPAS</sequence>
<feature type="transmembrane region" description="Helical" evidence="2">
    <location>
        <begin position="31"/>
        <end position="47"/>
    </location>
</feature>
<dbReference type="AlphaFoldDB" id="A0A061DCJ1"/>
<feature type="transmembrane region" description="Helical" evidence="2">
    <location>
        <begin position="469"/>
        <end position="487"/>
    </location>
</feature>
<evidence type="ECO:0000256" key="1">
    <source>
        <dbReference type="SAM" id="MobiDB-lite"/>
    </source>
</evidence>
<dbReference type="STRING" id="5866.A0A061DCJ1"/>
<feature type="transmembrane region" description="Helical" evidence="2">
    <location>
        <begin position="118"/>
        <end position="143"/>
    </location>
</feature>
<feature type="region of interest" description="Disordered" evidence="1">
    <location>
        <begin position="221"/>
        <end position="342"/>
    </location>
</feature>
<feature type="transmembrane region" description="Helical" evidence="2">
    <location>
        <begin position="507"/>
        <end position="530"/>
    </location>
</feature>
<feature type="transmembrane region" description="Helical" evidence="2">
    <location>
        <begin position="188"/>
        <end position="212"/>
    </location>
</feature>
<feature type="transmembrane region" description="Helical" evidence="2">
    <location>
        <begin position="81"/>
        <end position="98"/>
    </location>
</feature>
<gene>
    <name evidence="3" type="ORF">BBBOND_0306480</name>
</gene>
<keyword evidence="4" id="KW-1185">Reference proteome</keyword>
<dbReference type="OMA" id="RDKCHKI"/>
<dbReference type="OrthoDB" id="365607at2759"/>
<evidence type="ECO:0000256" key="2">
    <source>
        <dbReference type="SAM" id="Phobius"/>
    </source>
</evidence>
<proteinExistence type="predicted"/>
<keyword evidence="3" id="KW-0808">Transferase</keyword>
<dbReference type="RefSeq" id="XP_012768930.1">
    <property type="nucleotide sequence ID" value="XM_012913476.1"/>
</dbReference>
<keyword evidence="2" id="KW-0812">Transmembrane</keyword>
<evidence type="ECO:0000313" key="3">
    <source>
        <dbReference type="EMBL" id="CDR96744.1"/>
    </source>
</evidence>
<dbReference type="Proteomes" id="UP000033188">
    <property type="component" value="Chromosome 3"/>
</dbReference>
<feature type="compositionally biased region" description="Polar residues" evidence="1">
    <location>
        <begin position="300"/>
        <end position="323"/>
    </location>
</feature>
<organism evidence="3 4">
    <name type="scientific">Babesia bigemina</name>
    <dbReference type="NCBI Taxonomy" id="5866"/>
    <lineage>
        <taxon>Eukaryota</taxon>
        <taxon>Sar</taxon>
        <taxon>Alveolata</taxon>
        <taxon>Apicomplexa</taxon>
        <taxon>Aconoidasida</taxon>
        <taxon>Piroplasmida</taxon>
        <taxon>Babesiidae</taxon>
        <taxon>Babesia</taxon>
    </lineage>
</organism>
<accession>A0A061DCJ1</accession>
<name>A0A061DCJ1_BABBI</name>
<keyword evidence="3" id="KW-0418">Kinase</keyword>
<dbReference type="EMBL" id="LK391709">
    <property type="protein sequence ID" value="CDR96744.1"/>
    <property type="molecule type" value="Genomic_DNA"/>
</dbReference>
<evidence type="ECO:0000313" key="4">
    <source>
        <dbReference type="Proteomes" id="UP000033188"/>
    </source>
</evidence>